<evidence type="ECO:0000313" key="2">
    <source>
        <dbReference type="EMBL" id="CAL6057501.1"/>
    </source>
</evidence>
<reference evidence="2 3" key="2">
    <citation type="submission" date="2024-07" db="EMBL/GenBank/DDBJ databases">
        <authorList>
            <person name="Akdeniz Z."/>
        </authorList>
    </citation>
    <scope>NUCLEOTIDE SEQUENCE [LARGE SCALE GENOMIC DNA]</scope>
</reference>
<dbReference type="SUPFAM" id="SSF46934">
    <property type="entry name" value="UBA-like"/>
    <property type="match status" value="2"/>
</dbReference>
<keyword evidence="3" id="KW-1185">Reference proteome</keyword>
<comment type="caution">
    <text evidence="1">The sequence shown here is derived from an EMBL/GenBank/DDBJ whole genome shotgun (WGS) entry which is preliminary data.</text>
</comment>
<evidence type="ECO:0000313" key="1">
    <source>
        <dbReference type="EMBL" id="CAI9917267.1"/>
    </source>
</evidence>
<name>A0AA86NCN6_9EUKA</name>
<dbReference type="Pfam" id="PF14555">
    <property type="entry name" value="UBA_4"/>
    <property type="match status" value="3"/>
</dbReference>
<proteinExistence type="predicted"/>
<dbReference type="EMBL" id="CATOUU010000126">
    <property type="protein sequence ID" value="CAI9917267.1"/>
    <property type="molecule type" value="Genomic_DNA"/>
</dbReference>
<dbReference type="Proteomes" id="UP001642409">
    <property type="component" value="Unassembled WGS sequence"/>
</dbReference>
<evidence type="ECO:0000313" key="3">
    <source>
        <dbReference type="Proteomes" id="UP001642409"/>
    </source>
</evidence>
<accession>A0AA86NCN6</accession>
<dbReference type="InterPro" id="IPR009060">
    <property type="entry name" value="UBA-like_sf"/>
</dbReference>
<gene>
    <name evidence="2" type="ORF">HINF_LOCUS47539</name>
    <name evidence="1" type="ORF">HINF_LOCUS4912</name>
</gene>
<reference evidence="1" key="1">
    <citation type="submission" date="2023-06" db="EMBL/GenBank/DDBJ databases">
        <authorList>
            <person name="Kurt Z."/>
        </authorList>
    </citation>
    <scope>NUCLEOTIDE SEQUENCE</scope>
</reference>
<dbReference type="EMBL" id="CAXDID020000214">
    <property type="protein sequence ID" value="CAL6057501.1"/>
    <property type="molecule type" value="Genomic_DNA"/>
</dbReference>
<dbReference type="Gene3D" id="1.10.8.10">
    <property type="entry name" value="DNA helicase RuvA subunit, C-terminal domain"/>
    <property type="match status" value="3"/>
</dbReference>
<dbReference type="AlphaFoldDB" id="A0AA86NCN6"/>
<sequence length="198" mass="22454">MRLVRTMYNILKSSNEYQKIQAFNDITQCSVEQATIFLRQNNYNVDAAINAFLESGEESGNLPPVVIPQPSELAMKQMMESTSTSREQANRFLKNNFNNIQYAINKFLESGEEPRGNPKNTVGKHMDAYLEQGQQAENAVPIEIPQPSELAIKEMMESTSTSKEQAIRYLQNCFNSVPEAINKFIDSGEEPRGYNQTE</sequence>
<organism evidence="1">
    <name type="scientific">Hexamita inflata</name>
    <dbReference type="NCBI Taxonomy" id="28002"/>
    <lineage>
        <taxon>Eukaryota</taxon>
        <taxon>Metamonada</taxon>
        <taxon>Diplomonadida</taxon>
        <taxon>Hexamitidae</taxon>
        <taxon>Hexamitinae</taxon>
        <taxon>Hexamita</taxon>
    </lineage>
</organism>
<protein>
    <submittedName>
        <fullName evidence="1">UBA-like superfamily</fullName>
    </submittedName>
    <submittedName>
        <fullName evidence="2">UBA-like_superfamily</fullName>
    </submittedName>
</protein>